<name>A0AAF0TMK0_SOLVR</name>
<feature type="compositionally biased region" description="Polar residues" evidence="1">
    <location>
        <begin position="192"/>
        <end position="210"/>
    </location>
</feature>
<organism evidence="3 4">
    <name type="scientific">Solanum verrucosum</name>
    <dbReference type="NCBI Taxonomy" id="315347"/>
    <lineage>
        <taxon>Eukaryota</taxon>
        <taxon>Viridiplantae</taxon>
        <taxon>Streptophyta</taxon>
        <taxon>Embryophyta</taxon>
        <taxon>Tracheophyta</taxon>
        <taxon>Spermatophyta</taxon>
        <taxon>Magnoliopsida</taxon>
        <taxon>eudicotyledons</taxon>
        <taxon>Gunneridae</taxon>
        <taxon>Pentapetalae</taxon>
        <taxon>asterids</taxon>
        <taxon>lamiids</taxon>
        <taxon>Solanales</taxon>
        <taxon>Solanaceae</taxon>
        <taxon>Solanoideae</taxon>
        <taxon>Solaneae</taxon>
        <taxon>Solanum</taxon>
    </lineage>
</organism>
<feature type="region of interest" description="Disordered" evidence="1">
    <location>
        <begin position="177"/>
        <end position="224"/>
    </location>
</feature>
<dbReference type="Proteomes" id="UP001234989">
    <property type="component" value="Chromosome 4"/>
</dbReference>
<evidence type="ECO:0000259" key="2">
    <source>
        <dbReference type="Pfam" id="PF17921"/>
    </source>
</evidence>
<feature type="domain" description="Integrase zinc-binding" evidence="2">
    <location>
        <begin position="332"/>
        <end position="387"/>
    </location>
</feature>
<evidence type="ECO:0000313" key="3">
    <source>
        <dbReference type="EMBL" id="WMV25251.1"/>
    </source>
</evidence>
<dbReference type="Pfam" id="PF17921">
    <property type="entry name" value="Integrase_H2C2"/>
    <property type="match status" value="1"/>
</dbReference>
<feature type="compositionally biased region" description="Basic and acidic residues" evidence="1">
    <location>
        <begin position="177"/>
        <end position="186"/>
    </location>
</feature>
<dbReference type="InterPro" id="IPR041588">
    <property type="entry name" value="Integrase_H2C2"/>
</dbReference>
<accession>A0AAF0TMK0</accession>
<dbReference type="EMBL" id="CP133615">
    <property type="protein sequence ID" value="WMV25251.1"/>
    <property type="molecule type" value="Genomic_DNA"/>
</dbReference>
<evidence type="ECO:0000313" key="4">
    <source>
        <dbReference type="Proteomes" id="UP001234989"/>
    </source>
</evidence>
<evidence type="ECO:0000256" key="1">
    <source>
        <dbReference type="SAM" id="MobiDB-lite"/>
    </source>
</evidence>
<keyword evidence="4" id="KW-1185">Reference proteome</keyword>
<proteinExistence type="predicted"/>
<dbReference type="PANTHER" id="PTHR45835:SF91">
    <property type="entry name" value="RETROTRANSPOSON, TY3-GYPSY SUBCLASS-LIKE PROTEIN"/>
    <property type="match status" value="1"/>
</dbReference>
<feature type="compositionally biased region" description="Low complexity" evidence="1">
    <location>
        <begin position="211"/>
        <end position="224"/>
    </location>
</feature>
<reference evidence="3" key="1">
    <citation type="submission" date="2023-08" db="EMBL/GenBank/DDBJ databases">
        <title>A de novo genome assembly of Solanum verrucosum Schlechtendal, a Mexican diploid species geographically isolated from the other diploid A-genome species in potato relatives.</title>
        <authorList>
            <person name="Hosaka K."/>
        </authorList>
    </citation>
    <scope>NUCLEOTIDE SEQUENCE</scope>
    <source>
        <tissue evidence="3">Young leaves</tissue>
    </source>
</reference>
<dbReference type="Gene3D" id="1.10.340.70">
    <property type="match status" value="1"/>
</dbReference>
<dbReference type="AlphaFoldDB" id="A0AAF0TMK0"/>
<protein>
    <recommendedName>
        <fullName evidence="2">Integrase zinc-binding domain-containing protein</fullName>
    </recommendedName>
</protein>
<sequence length="455" mass="51773">MDRERNHGPSTCLWFTPSLAMVEHRDLHMPWIPTQTVLVLVVVRQNPLGPDIRPQSPPWAMIMPPRRVYARNVNARNANTVPLVPDHQVSNAESRNSIQLLAQSVSNQNNQHVLVLANNSGGSVSARVRDFVRMNMLEFLESFFPRELREPKAREFMNLRQGSMLMTHARQVEGDKLREHAKDNKKARTGNYEYSQQKSGGGNRSQFQQRSSAPAPSSTTAPSPRNEYYRLGTFWKYVCTKACDFRVTKQAKQRGNLGVILDSSSMLNLAFWVALVVFAGDERTVGRNKDKEKSIGVIWDGSVHQQKVEVFSQGGDVVLRYQGRLCVPKVGKLRQQILTEAHNSRYSIHPGATKMYRDLRKVFWCNGMKRDISDFVAKCPNCQQVKVEHKKSGGMTQKINIPTLTWKVINMDFITGLPHTHRHHDSIWVIVDRVTMSAHFLAVKTTNSAEDYAKL</sequence>
<gene>
    <name evidence="3" type="ORF">MTR67_018636</name>
</gene>
<dbReference type="PANTHER" id="PTHR45835">
    <property type="entry name" value="YALI0A06105P"/>
    <property type="match status" value="1"/>
</dbReference>